<feature type="coiled-coil region" evidence="1">
    <location>
        <begin position="262"/>
        <end position="303"/>
    </location>
</feature>
<feature type="region of interest" description="Disordered" evidence="2">
    <location>
        <begin position="1295"/>
        <end position="1324"/>
    </location>
</feature>
<keyword evidence="1" id="KW-0175">Coiled coil</keyword>
<feature type="region of interest" description="Disordered" evidence="2">
    <location>
        <begin position="1036"/>
        <end position="1095"/>
    </location>
</feature>
<reference evidence="3 4" key="1">
    <citation type="submission" date="2024-09" db="EMBL/GenBank/DDBJ databases">
        <title>Genome sequencing and assembly of Phytophthora oleae, isolate VK10A, causative agent of rot of olive drupes.</title>
        <authorList>
            <person name="Conti Taguali S."/>
            <person name="Riolo M."/>
            <person name="La Spada F."/>
            <person name="Cacciola S.O."/>
            <person name="Dionisio G."/>
        </authorList>
    </citation>
    <scope>NUCLEOTIDE SEQUENCE [LARGE SCALE GENOMIC DNA]</scope>
    <source>
        <strain evidence="3 4">VK10A</strain>
    </source>
</reference>
<evidence type="ECO:0000313" key="4">
    <source>
        <dbReference type="Proteomes" id="UP001632037"/>
    </source>
</evidence>
<feature type="coiled-coil region" evidence="1">
    <location>
        <begin position="149"/>
        <end position="183"/>
    </location>
</feature>
<feature type="coiled-coil region" evidence="1">
    <location>
        <begin position="670"/>
        <end position="718"/>
    </location>
</feature>
<feature type="compositionally biased region" description="Polar residues" evidence="2">
    <location>
        <begin position="1301"/>
        <end position="1310"/>
    </location>
</feature>
<feature type="compositionally biased region" description="Polar residues" evidence="2">
    <location>
        <begin position="1041"/>
        <end position="1055"/>
    </location>
</feature>
<feature type="region of interest" description="Disordered" evidence="2">
    <location>
        <begin position="632"/>
        <end position="669"/>
    </location>
</feature>
<gene>
    <name evidence="3" type="ORF">V7S43_002633</name>
</gene>
<accession>A0ABD3FYU3</accession>
<feature type="region of interest" description="Disordered" evidence="2">
    <location>
        <begin position="997"/>
        <end position="1018"/>
    </location>
</feature>
<comment type="caution">
    <text evidence="3">The sequence shown here is derived from an EMBL/GenBank/DDBJ whole genome shotgun (WGS) entry which is preliminary data.</text>
</comment>
<feature type="coiled-coil region" evidence="1">
    <location>
        <begin position="788"/>
        <end position="822"/>
    </location>
</feature>
<evidence type="ECO:0000256" key="1">
    <source>
        <dbReference type="SAM" id="Coils"/>
    </source>
</evidence>
<feature type="compositionally biased region" description="Polar residues" evidence="2">
    <location>
        <begin position="997"/>
        <end position="1010"/>
    </location>
</feature>
<feature type="compositionally biased region" description="Acidic residues" evidence="2">
    <location>
        <begin position="1082"/>
        <end position="1095"/>
    </location>
</feature>
<evidence type="ECO:0000256" key="2">
    <source>
        <dbReference type="SAM" id="MobiDB-lite"/>
    </source>
</evidence>
<dbReference type="EMBL" id="JBIMZQ010000004">
    <property type="protein sequence ID" value="KAL3671968.1"/>
    <property type="molecule type" value="Genomic_DNA"/>
</dbReference>
<keyword evidence="4" id="KW-1185">Reference proteome</keyword>
<feature type="region of interest" description="Disordered" evidence="2">
    <location>
        <begin position="232"/>
        <end position="254"/>
    </location>
</feature>
<feature type="region of interest" description="Disordered" evidence="2">
    <location>
        <begin position="1366"/>
        <end position="1415"/>
    </location>
</feature>
<protein>
    <submittedName>
        <fullName evidence="3">Uncharacterized protein</fullName>
    </submittedName>
</protein>
<sequence>MQAGGRLQRPHVKLRAGERRAYINQELYDPVPREEKQTQTELVASTTHFVTPRLVLSSQEAADTPFAVAFTHLCQLVRSAEWKPSLLLVLGHDPEKRRDELERKIREDEASEAIDGELRTFFDSVLAPLIQDRETELVNTIHECVQVEMQTQQLVIQSQQQRMTQLTQQLEEREKQVAHLKGKVDRRVTENNALRKEQYRQLLMLRDIMSKQGSDPGALMALNEAIAAVLTGKQQSPAPESSNEQNLAKNPGRGWMNMNANVQALHREKEKWEQRAREATVECQELRDQLARLTQENVSSRANETDVWFLKPDNAIAERQRIADAVSSYQGNWGDIDDALVELLNNDILWAAVEQSARRGGKRRIARGLEAVLTQMDNWTQSASIEEETAVDKSDESAIPLLIRRHSTFAELGRLIPCRTCNGVGYIHADQGDDSGNDSDSYLRKTLEQVLELKTQLEKSNSKTLALEGQLQLSNEQTVQLEEQIHQAEFIKSTAVDSSLQTDLDDEEGIDIDEIMRSAYGQESTATDRPRFTSRQKLRNTQYEHLIVELKNALADKDEGLMESRRALDVAQARTVTLQRAVQKEKDTHAKELVKLKTSLAFSLKTRNSKIEERQAAVKLLMKNVAKKSPQLQSAKRISVSLSPSDDSEEDDTDESNDTVDLAGDDPNEVKRMEALVQRYGEDIVRVRKEHETQQELLKKAETEVSEEEAKRSRTNSISQGNLVVNVASHPRDLFKALSTAQGDMLKLRRASQRSSALQTDRLLTLTRHLGHMSEELCTLRKRNLAELEFWKLECEKLQNSNKALEAEQQIVRKQLQDVRSQNEVRDTSGACSLCEKHKKRLMQISNELLNQVPASQSDPEVEVPSPSALTESERKFISSALLDLESVYSGMAAVKQQFARDMVSTHLESALRPRSARRTTIDLARSPTKVARTNLQGKEGVSSAPRSAGNSPRRRVSPIKTSKSSLQLKKIGGVSDEQNGNQSPTRASLIAAVSTNTNETEQAAANESPTTEERVSGTFHRKTLVQEIMEGGGFSLTKLGLNSTTPTTEVSITKSEVAPDSDEESENNTNTDPSNVRPLDQNEDEPQDGDEEDGLTLKLEGTSLISDSSDGLQDPEVIKQLRHLINASAAAKQRFVIAKWQILMYRMLLLAGEHRLDQLKLLADKRARIHPDGSLRPACLKVINICDIMIKAVQQRRLAEATAVKAQEALRRELQKAQTLLINGVAMLLDNLSRKGKPKIELNELLYLYQGGSPRRSPTSNRQLYPSAKVHLSHLPQTQQISTSTFPSIVRHYSKEHVRPSSSRNSGEQSAEVPSHDEGSHFPRRLIKSAEPRPFTLVHSSIGALQGSMPFPGPAHIRNFHESEGSANFRQQRPVRPHSSPAGPRFMSPRAQDLLSSASSLQMPEEIAENETDV</sequence>
<proteinExistence type="predicted"/>
<feature type="region of interest" description="Disordered" evidence="2">
    <location>
        <begin position="908"/>
        <end position="985"/>
    </location>
</feature>
<organism evidence="3 4">
    <name type="scientific">Phytophthora oleae</name>
    <dbReference type="NCBI Taxonomy" id="2107226"/>
    <lineage>
        <taxon>Eukaryota</taxon>
        <taxon>Sar</taxon>
        <taxon>Stramenopiles</taxon>
        <taxon>Oomycota</taxon>
        <taxon>Peronosporomycetes</taxon>
        <taxon>Peronosporales</taxon>
        <taxon>Peronosporaceae</taxon>
        <taxon>Phytophthora</taxon>
    </lineage>
</organism>
<name>A0ABD3FYU3_9STRA</name>
<dbReference type="Proteomes" id="UP001632037">
    <property type="component" value="Unassembled WGS sequence"/>
</dbReference>
<feature type="compositionally biased region" description="Acidic residues" evidence="2">
    <location>
        <begin position="646"/>
        <end position="667"/>
    </location>
</feature>
<evidence type="ECO:0000313" key="3">
    <source>
        <dbReference type="EMBL" id="KAL3671968.1"/>
    </source>
</evidence>
<feature type="compositionally biased region" description="Polar residues" evidence="2">
    <location>
        <begin position="232"/>
        <end position="248"/>
    </location>
</feature>